<dbReference type="EMBL" id="JBBMFD010000043">
    <property type="protein sequence ID" value="MEQ2441769.1"/>
    <property type="molecule type" value="Genomic_DNA"/>
</dbReference>
<reference evidence="1 2" key="1">
    <citation type="submission" date="2024-03" db="EMBL/GenBank/DDBJ databases">
        <title>Human intestinal bacterial collection.</title>
        <authorList>
            <person name="Pauvert C."/>
            <person name="Hitch T.C.A."/>
            <person name="Clavel T."/>
        </authorList>
    </citation>
    <scope>NUCLEOTIDE SEQUENCE [LARGE SCALE GENOMIC DNA]</scope>
    <source>
        <strain evidence="1 2">CLA-JM-H44</strain>
    </source>
</reference>
<evidence type="ECO:0000313" key="2">
    <source>
        <dbReference type="Proteomes" id="UP001489509"/>
    </source>
</evidence>
<proteinExistence type="predicted"/>
<name>A0ABV1E3A2_9FIRM</name>
<accession>A0ABV1E3A2</accession>
<dbReference type="Proteomes" id="UP001489509">
    <property type="component" value="Unassembled WGS sequence"/>
</dbReference>
<evidence type="ECO:0008006" key="3">
    <source>
        <dbReference type="Google" id="ProtNLM"/>
    </source>
</evidence>
<comment type="caution">
    <text evidence="1">The sequence shown here is derived from an EMBL/GenBank/DDBJ whole genome shotgun (WGS) entry which is preliminary data.</text>
</comment>
<protein>
    <recommendedName>
        <fullName evidence="3">UspA domain-containing protein</fullName>
    </recommendedName>
</protein>
<organism evidence="1 2">
    <name type="scientific">Solibaculum intestinale</name>
    <dbReference type="NCBI Taxonomy" id="3133165"/>
    <lineage>
        <taxon>Bacteria</taxon>
        <taxon>Bacillati</taxon>
        <taxon>Bacillota</taxon>
        <taxon>Clostridia</taxon>
        <taxon>Eubacteriales</taxon>
        <taxon>Oscillospiraceae</taxon>
        <taxon>Solibaculum</taxon>
    </lineage>
</organism>
<gene>
    <name evidence="1" type="ORF">WMO26_13100</name>
</gene>
<evidence type="ECO:0000313" key="1">
    <source>
        <dbReference type="EMBL" id="MEQ2441769.1"/>
    </source>
</evidence>
<keyword evidence="2" id="KW-1185">Reference proteome</keyword>
<dbReference type="RefSeq" id="WP_349221078.1">
    <property type="nucleotide sequence ID" value="NZ_JBBMFD010000043.1"/>
</dbReference>
<sequence length="147" mass="15949">MSKLQQKAGILVCVTDQPSCERLIKAGRQLADLMGLPLQVLSVLPDRTSVQERGEVLEFLYNAAAENGASMTIYFHDDSALMTAGHVRKYGVRHLVTGMPQDTGSGFVGVLHNLCPDIPITMVSTDGRLFTLAPSFEFAPHVSMSSK</sequence>